<keyword evidence="3" id="KW-1185">Reference proteome</keyword>
<evidence type="ECO:0000313" key="2">
    <source>
        <dbReference type="EMBL" id="GGK60161.1"/>
    </source>
</evidence>
<dbReference type="InterPro" id="IPR051262">
    <property type="entry name" value="SMP-30/CGR1_Lactonase"/>
</dbReference>
<dbReference type="RefSeq" id="WP_022922901.1">
    <property type="nucleotide sequence ID" value="NZ_BMLB01000001.1"/>
</dbReference>
<sequence length="294" mass="30683">MTARLEQLADGLAFPEGPVVLPDGSVAVVEMAADLVTFLEPDGSRRSVPCGPGPNGLALTPEGELVVCLNGGLGFERHEGRLHPGLAFGRDARGGVALLQPQTGQVTPLVPWGARSRVSAPNDVALPTAGPSADGGFWFTDLGRRFVDHQEHGGVYWCGPDGDLGTAAYPRFGRPNGIGLSPDGRTLYVTESQSAQVWAWEVLGPGHLGQARLVHQLPHPCRLDGMAVTASGTLVVATLVVGQLTALSPHGEVVGQVDVDDPFPTNVVVDPAEEGGLLVTLGSTGRLVRLRLDL</sequence>
<dbReference type="PANTHER" id="PTHR47572:SF5">
    <property type="entry name" value="BLR2277 PROTEIN"/>
    <property type="match status" value="1"/>
</dbReference>
<comment type="caution">
    <text evidence="2">The sequence shown here is derived from an EMBL/GenBank/DDBJ whole genome shotgun (WGS) entry which is preliminary data.</text>
</comment>
<evidence type="ECO:0000313" key="3">
    <source>
        <dbReference type="Proteomes" id="UP000662111"/>
    </source>
</evidence>
<name>A0ABQ2F4D5_9MICO</name>
<dbReference type="Pfam" id="PF08450">
    <property type="entry name" value="SGL"/>
    <property type="match status" value="1"/>
</dbReference>
<dbReference type="PANTHER" id="PTHR47572">
    <property type="entry name" value="LIPOPROTEIN-RELATED"/>
    <property type="match status" value="1"/>
</dbReference>
<reference evidence="3" key="1">
    <citation type="journal article" date="2019" name="Int. J. Syst. Evol. Microbiol.">
        <title>The Global Catalogue of Microorganisms (GCM) 10K type strain sequencing project: providing services to taxonomists for standard genome sequencing and annotation.</title>
        <authorList>
            <consortium name="The Broad Institute Genomics Platform"/>
            <consortium name="The Broad Institute Genome Sequencing Center for Infectious Disease"/>
            <person name="Wu L."/>
            <person name="Ma J."/>
        </authorList>
    </citation>
    <scope>NUCLEOTIDE SEQUENCE [LARGE SCALE GENOMIC DNA]</scope>
    <source>
        <strain evidence="3">CGMCC 1.5362</strain>
    </source>
</reference>
<evidence type="ECO:0000259" key="1">
    <source>
        <dbReference type="Pfam" id="PF08450"/>
    </source>
</evidence>
<dbReference type="EMBL" id="BMLB01000001">
    <property type="protein sequence ID" value="GGK60161.1"/>
    <property type="molecule type" value="Genomic_DNA"/>
</dbReference>
<accession>A0ABQ2F4D5</accession>
<organism evidence="2 3">
    <name type="scientific">Ornithinimicrobium pekingense</name>
    <dbReference type="NCBI Taxonomy" id="384677"/>
    <lineage>
        <taxon>Bacteria</taxon>
        <taxon>Bacillati</taxon>
        <taxon>Actinomycetota</taxon>
        <taxon>Actinomycetes</taxon>
        <taxon>Micrococcales</taxon>
        <taxon>Ornithinimicrobiaceae</taxon>
        <taxon>Ornithinimicrobium</taxon>
    </lineage>
</organism>
<protein>
    <submittedName>
        <fullName evidence="2">Gluconolactonase</fullName>
    </submittedName>
</protein>
<dbReference type="Gene3D" id="2.120.10.30">
    <property type="entry name" value="TolB, C-terminal domain"/>
    <property type="match status" value="1"/>
</dbReference>
<dbReference type="InterPro" id="IPR011042">
    <property type="entry name" value="6-blade_b-propeller_TolB-like"/>
</dbReference>
<dbReference type="SUPFAM" id="SSF63829">
    <property type="entry name" value="Calcium-dependent phosphotriesterase"/>
    <property type="match status" value="1"/>
</dbReference>
<gene>
    <name evidence="2" type="ORF">GCM10011509_05550</name>
</gene>
<feature type="domain" description="SMP-30/Gluconolactonase/LRE-like region" evidence="1">
    <location>
        <begin position="14"/>
        <end position="280"/>
    </location>
</feature>
<proteinExistence type="predicted"/>
<dbReference type="Proteomes" id="UP000662111">
    <property type="component" value="Unassembled WGS sequence"/>
</dbReference>
<dbReference type="InterPro" id="IPR013658">
    <property type="entry name" value="SGL"/>
</dbReference>